<dbReference type="RefSeq" id="XP_028475291.1">
    <property type="nucleotide sequence ID" value="XM_028624219.1"/>
</dbReference>
<dbReference type="PROSITE" id="PS00463">
    <property type="entry name" value="ZN2_CY6_FUNGAL_1"/>
    <property type="match status" value="1"/>
</dbReference>
<evidence type="ECO:0000256" key="1">
    <source>
        <dbReference type="ARBA" id="ARBA00022723"/>
    </source>
</evidence>
<evidence type="ECO:0000256" key="6">
    <source>
        <dbReference type="ARBA" id="ARBA00023242"/>
    </source>
</evidence>
<evidence type="ECO:0000256" key="7">
    <source>
        <dbReference type="SAM" id="MobiDB-lite"/>
    </source>
</evidence>
<keyword evidence="5" id="KW-0804">Transcription</keyword>
<evidence type="ECO:0000313" key="10">
    <source>
        <dbReference type="Proteomes" id="UP000279236"/>
    </source>
</evidence>
<feature type="compositionally biased region" description="Basic and acidic residues" evidence="7">
    <location>
        <begin position="353"/>
        <end position="380"/>
    </location>
</feature>
<dbReference type="STRING" id="105984.A0A427XNK1"/>
<feature type="compositionally biased region" description="Polar residues" evidence="7">
    <location>
        <begin position="268"/>
        <end position="277"/>
    </location>
</feature>
<accession>A0A427XNK1</accession>
<feature type="compositionally biased region" description="Basic and acidic residues" evidence="7">
    <location>
        <begin position="297"/>
        <end position="306"/>
    </location>
</feature>
<dbReference type="PANTHER" id="PTHR31944:SF131">
    <property type="entry name" value="HEME-RESPONSIVE ZINC FINGER TRANSCRIPTION FACTOR HAP1"/>
    <property type="match status" value="1"/>
</dbReference>
<dbReference type="Pfam" id="PF00172">
    <property type="entry name" value="Zn_clus"/>
    <property type="match status" value="1"/>
</dbReference>
<sequence>MRCHRPRFARPESILETDPHHRPLAHRLCRWPPEVADAYRRGYDDALIDVSEGSVTLDNAVYRRVPLYRPDNRERPGEHFKTRDDDRMRFGDRPAPDYGDRGGGPAMVGPPLGPPNHMQPQRPPSGPQRYNDFYSPAPQAQQLPPYYTPSPPHPGRALMYPPIKHEHATSPPSHGLPLLGRPPSGTGVPAALQPIMRHRQMISCHPCRSRKVKCSGGKPCDACIKIKRTSECEYEKTVRRRGKGRKRSDKSQDGRSSDSGNDNDEPSGPTTTQGSDQQRSERSGHGFSDTQGGESGSDARVHREDGAIMIDSPPQPPSDGKKRRESNGKPESPSTSNRRTRDSELGSFGTSRNRRESGPDEEERRKRARGERRESREAAREGSSSAIQPKRDRVERLDHEHDHRQRNRDRNHRDRERVRDGHRYEPAPEEP</sequence>
<gene>
    <name evidence="9" type="ORF">EHS24_008920</name>
</gene>
<comment type="caution">
    <text evidence="9">The sequence shown here is derived from an EMBL/GenBank/DDBJ whole genome shotgun (WGS) entry which is preliminary data.</text>
</comment>
<dbReference type="GO" id="GO:0001228">
    <property type="term" value="F:DNA-binding transcription activator activity, RNA polymerase II-specific"/>
    <property type="evidence" value="ECO:0007669"/>
    <property type="project" value="TreeGrafter"/>
</dbReference>
<feature type="compositionally biased region" description="Basic residues" evidence="7">
    <location>
        <begin position="238"/>
        <end position="248"/>
    </location>
</feature>
<feature type="region of interest" description="Disordered" evidence="7">
    <location>
        <begin position="69"/>
        <end position="128"/>
    </location>
</feature>
<dbReference type="CDD" id="cd00067">
    <property type="entry name" value="GAL4"/>
    <property type="match status" value="1"/>
</dbReference>
<dbReference type="InterPro" id="IPR051430">
    <property type="entry name" value="Fungal_TF_Env_Response"/>
</dbReference>
<organism evidence="9 10">
    <name type="scientific">Apiotrichum porosum</name>
    <dbReference type="NCBI Taxonomy" id="105984"/>
    <lineage>
        <taxon>Eukaryota</taxon>
        <taxon>Fungi</taxon>
        <taxon>Dikarya</taxon>
        <taxon>Basidiomycota</taxon>
        <taxon>Agaricomycotina</taxon>
        <taxon>Tremellomycetes</taxon>
        <taxon>Trichosporonales</taxon>
        <taxon>Trichosporonaceae</taxon>
        <taxon>Apiotrichum</taxon>
    </lineage>
</organism>
<dbReference type="PANTHER" id="PTHR31944">
    <property type="entry name" value="HEME-RESPONSIVE ZINC FINGER TRANSCRIPTION FACTOR HAP1"/>
    <property type="match status" value="1"/>
</dbReference>
<reference evidence="9 10" key="1">
    <citation type="submission" date="2018-11" db="EMBL/GenBank/DDBJ databases">
        <title>Genome sequence of Apiotrichum porosum DSM 27194.</title>
        <authorList>
            <person name="Aliyu H."/>
            <person name="Gorte O."/>
            <person name="Ochsenreither K."/>
        </authorList>
    </citation>
    <scope>NUCLEOTIDE SEQUENCE [LARGE SCALE GENOMIC DNA]</scope>
    <source>
        <strain evidence="9 10">DSM 27194</strain>
    </source>
</reference>
<dbReference type="InterPro" id="IPR036864">
    <property type="entry name" value="Zn2-C6_fun-type_DNA-bd_sf"/>
</dbReference>
<keyword evidence="6" id="KW-0539">Nucleus</keyword>
<dbReference type="GeneID" id="39593463"/>
<feature type="compositionally biased region" description="Basic and acidic residues" evidence="7">
    <location>
        <begin position="389"/>
        <end position="403"/>
    </location>
</feature>
<dbReference type="PROSITE" id="PS50048">
    <property type="entry name" value="ZN2_CY6_FUNGAL_2"/>
    <property type="match status" value="1"/>
</dbReference>
<keyword evidence="3" id="KW-0805">Transcription regulation</keyword>
<keyword evidence="10" id="KW-1185">Reference proteome</keyword>
<evidence type="ECO:0000256" key="2">
    <source>
        <dbReference type="ARBA" id="ARBA00022833"/>
    </source>
</evidence>
<evidence type="ECO:0000313" key="9">
    <source>
        <dbReference type="EMBL" id="RSH80344.1"/>
    </source>
</evidence>
<dbReference type="OrthoDB" id="39175at2759"/>
<evidence type="ECO:0000259" key="8">
    <source>
        <dbReference type="PROSITE" id="PS50048"/>
    </source>
</evidence>
<dbReference type="Gene3D" id="4.10.240.10">
    <property type="entry name" value="Zn(2)-C6 fungal-type DNA-binding domain"/>
    <property type="match status" value="1"/>
</dbReference>
<feature type="compositionally biased region" description="Basic and acidic residues" evidence="7">
    <location>
        <begin position="319"/>
        <end position="328"/>
    </location>
</feature>
<dbReference type="InterPro" id="IPR001138">
    <property type="entry name" value="Zn2Cys6_DnaBD"/>
</dbReference>
<dbReference type="Proteomes" id="UP000279236">
    <property type="component" value="Unassembled WGS sequence"/>
</dbReference>
<feature type="compositionally biased region" description="Basic and acidic residues" evidence="7">
    <location>
        <begin position="411"/>
        <end position="431"/>
    </location>
</feature>
<dbReference type="SUPFAM" id="SSF57701">
    <property type="entry name" value="Zn2/Cys6 DNA-binding domain"/>
    <property type="match status" value="1"/>
</dbReference>
<keyword evidence="2" id="KW-0862">Zinc</keyword>
<dbReference type="GO" id="GO:0005634">
    <property type="term" value="C:nucleus"/>
    <property type="evidence" value="ECO:0007669"/>
    <property type="project" value="TreeGrafter"/>
</dbReference>
<feature type="region of interest" description="Disordered" evidence="7">
    <location>
        <begin position="234"/>
        <end position="431"/>
    </location>
</feature>
<evidence type="ECO:0000256" key="5">
    <source>
        <dbReference type="ARBA" id="ARBA00023163"/>
    </source>
</evidence>
<protein>
    <recommendedName>
        <fullName evidence="8">Zn(2)-C6 fungal-type domain-containing protein</fullName>
    </recommendedName>
</protein>
<dbReference type="EMBL" id="RSCE01000008">
    <property type="protein sequence ID" value="RSH80344.1"/>
    <property type="molecule type" value="Genomic_DNA"/>
</dbReference>
<evidence type="ECO:0000256" key="4">
    <source>
        <dbReference type="ARBA" id="ARBA00023125"/>
    </source>
</evidence>
<keyword evidence="4" id="KW-0238">DNA-binding</keyword>
<feature type="compositionally biased region" description="Basic and acidic residues" evidence="7">
    <location>
        <begin position="70"/>
        <end position="100"/>
    </location>
</feature>
<evidence type="ECO:0000256" key="3">
    <source>
        <dbReference type="ARBA" id="ARBA00023015"/>
    </source>
</evidence>
<dbReference type="SMART" id="SM00066">
    <property type="entry name" value="GAL4"/>
    <property type="match status" value="1"/>
</dbReference>
<proteinExistence type="predicted"/>
<keyword evidence="1" id="KW-0479">Metal-binding</keyword>
<dbReference type="AlphaFoldDB" id="A0A427XNK1"/>
<name>A0A427XNK1_9TREE</name>
<feature type="domain" description="Zn(2)-C6 fungal-type" evidence="8">
    <location>
        <begin position="203"/>
        <end position="234"/>
    </location>
</feature>
<dbReference type="GO" id="GO:0000978">
    <property type="term" value="F:RNA polymerase II cis-regulatory region sequence-specific DNA binding"/>
    <property type="evidence" value="ECO:0007669"/>
    <property type="project" value="TreeGrafter"/>
</dbReference>
<dbReference type="GO" id="GO:0008270">
    <property type="term" value="F:zinc ion binding"/>
    <property type="evidence" value="ECO:0007669"/>
    <property type="project" value="InterPro"/>
</dbReference>